<evidence type="ECO:0000256" key="8">
    <source>
        <dbReference type="ARBA" id="ARBA00023128"/>
    </source>
</evidence>
<comment type="catalytic activity">
    <reaction evidence="9">
        <text>Hydrolysis of proteins in presence of ATP.</text>
        <dbReference type="EC" id="3.4.21.53"/>
    </reaction>
</comment>
<keyword evidence="8 9" id="KW-0496">Mitochondrion</keyword>
<proteinExistence type="inferred from homology"/>
<dbReference type="Gene3D" id="2.30.130.40">
    <property type="entry name" value="LON domain-like"/>
    <property type="match status" value="1"/>
</dbReference>
<protein>
    <recommendedName>
        <fullName evidence="9">Lon protease homolog, mitochondrial</fullName>
        <ecNumber evidence="9">3.4.21.53</ecNumber>
    </recommendedName>
</protein>
<feature type="active site" evidence="9 10">
    <location>
        <position position="933"/>
    </location>
</feature>
<dbReference type="InterPro" id="IPR008269">
    <property type="entry name" value="Lon_proteolytic"/>
</dbReference>
<evidence type="ECO:0000259" key="12">
    <source>
        <dbReference type="PROSITE" id="PS51786"/>
    </source>
</evidence>
<feature type="active site" evidence="9 10">
    <location>
        <position position="976"/>
    </location>
</feature>
<feature type="binding site" evidence="9">
    <location>
        <begin position="515"/>
        <end position="522"/>
    </location>
    <ligand>
        <name>ATP</name>
        <dbReference type="ChEBI" id="CHEBI:30616"/>
    </ligand>
</feature>
<dbReference type="SUPFAM" id="SSF52540">
    <property type="entry name" value="P-loop containing nucleoside triphosphate hydrolases"/>
    <property type="match status" value="1"/>
</dbReference>
<dbReference type="Gene3D" id="1.10.8.60">
    <property type="match status" value="1"/>
</dbReference>
<evidence type="ECO:0000256" key="11">
    <source>
        <dbReference type="RuleBase" id="RU000591"/>
    </source>
</evidence>
<comment type="subcellular location">
    <subcellularLocation>
        <location evidence="1 9">Mitochondrion matrix</location>
    </subcellularLocation>
</comment>
<dbReference type="PANTHER" id="PTHR43718">
    <property type="entry name" value="LON PROTEASE"/>
    <property type="match status" value="1"/>
</dbReference>
<accession>A0ABQ8IEH6</accession>
<dbReference type="InterPro" id="IPR003959">
    <property type="entry name" value="ATPase_AAA_core"/>
</dbReference>
<comment type="similarity">
    <text evidence="9 10 11">Belongs to the peptidase S16 family.</text>
</comment>
<dbReference type="InterPro" id="IPR008268">
    <property type="entry name" value="Peptidase_S16_AS"/>
</dbReference>
<evidence type="ECO:0000256" key="9">
    <source>
        <dbReference type="HAMAP-Rule" id="MF_03120"/>
    </source>
</evidence>
<dbReference type="Pfam" id="PF02190">
    <property type="entry name" value="LON_substr_bdg"/>
    <property type="match status" value="1"/>
</dbReference>
<sequence>MQGFNCKASSRFFNGNPLRPELAIEPSRDHRFFPSNRRNSRMFKLLSSSSAVATAAASCRAQALATPTLRTAAESSSTPFFKALSELTGLNRRNRSLAHRRFFCSDSSGEGGNQGLLVEVDLAEKTESETAESKSSSAIVSTNPRPEDYLTVLALPLPHRPLFPGFYMPIYVKDPKLLAALQENRKRQAPYCGAFLLKDEPGSDTAATETDKSVYDIKGKELFNRLHEVGTLAQITSIQGDQVVLIGHRRLRITEMVNEDPLTVKVDHLKDKPYDKDDDVIKATSFEVISTLRDVLKTSSLWRDHVQTYTQHIGDFSFPRLADFGAAISGGNKLQCQAVLEELDVYKRLKLTLELVKKEMEISKIQETIAKAIEEKISGEQRRYLLNEQLKAIKKELGLETDDKTALSAKFRERIEQYKDKCPPHVMQVIEEELTKLQLLEASSSEFNVTRNYLDWLTALPWGNYSDENFDVLRAQNILDEDHYGLNDVKERILEFIAVGKLRGTSQGKIICLSGPPGVGKTSIGRSIARALNRKFFRFSVGGLADVAEIKGHRRTYIGAMPGKMVQCLKNVGTANPLVLIDEIDKLGRGHAGDPASALLELLDPEQNANFLDHYLDVPIDLSKVLFVCTANVVEMIPNPLLDRMEVIAIAGYITDEKMHIARDYLEKSTREACGVKPEQVEVTDAALLALIENYCREAGVRNLQKQIEKIYRKIALQLVRQGALIESTVAGEVAELKEAKAEGADESSQNVVGSDTNVATETMETSSNEKTIETSVDAVTKHTDDELQHTSDQPIDLTDKTESEKLQDHEAAKAVESILIDSSNLVDYVGKPVFHAERLYDQTPVGVVMGLAWTAMGGSTLYIETKQVEQEEGKGALHVTGQLGDVMKESAQVAHSVARGILLEKEPTNTYFANSKLHLHVPAGATPKDGPSAGCTMVTSLLSLAMKKFVRKDLAMTGEISLTGKIFPIGGVKEKTIAARRSNVKTIIFPSANRRDFDELTPNVKEGLDVHFVDYYNEIFDLAFGDDQQQTKEK</sequence>
<dbReference type="InterPro" id="IPR015947">
    <property type="entry name" value="PUA-like_sf"/>
</dbReference>
<feature type="domain" description="Lon proteolytic" evidence="12">
    <location>
        <begin position="843"/>
        <end position="1027"/>
    </location>
</feature>
<comment type="function">
    <text evidence="9">ATP-dependent serine protease that mediates the selective degradation of misfolded, unassembled or oxidatively damaged polypeptides as well as certain short-lived regulatory proteins in the mitochondrial matrix. May also have a chaperone function in the assembly of inner membrane protein complexes. Participates in the regulation of mitochondrial gene expression and in the maintenance of the integrity of the mitochondrial genome. Binds to mitochondrial DNA in a site-specific manner.</text>
</comment>
<dbReference type="PROSITE" id="PS51786">
    <property type="entry name" value="LON_PROTEOLYTIC"/>
    <property type="match status" value="1"/>
</dbReference>
<dbReference type="InterPro" id="IPR003111">
    <property type="entry name" value="Lon_prtase_N"/>
</dbReference>
<evidence type="ECO:0000256" key="7">
    <source>
        <dbReference type="ARBA" id="ARBA00023125"/>
    </source>
</evidence>
<dbReference type="InterPro" id="IPR020568">
    <property type="entry name" value="Ribosomal_Su5_D2-typ_SF"/>
</dbReference>
<dbReference type="EC" id="3.4.21.53" evidence="9"/>
<dbReference type="EMBL" id="JAFEMO010000003">
    <property type="protein sequence ID" value="KAH7574632.1"/>
    <property type="molecule type" value="Genomic_DNA"/>
</dbReference>
<dbReference type="PROSITE" id="PS51787">
    <property type="entry name" value="LON_N"/>
    <property type="match status" value="1"/>
</dbReference>
<evidence type="ECO:0000256" key="3">
    <source>
        <dbReference type="ARBA" id="ARBA00022741"/>
    </source>
</evidence>
<evidence type="ECO:0000256" key="2">
    <source>
        <dbReference type="ARBA" id="ARBA00022670"/>
    </source>
</evidence>
<evidence type="ECO:0000256" key="10">
    <source>
        <dbReference type="PROSITE-ProRule" id="PRU01122"/>
    </source>
</evidence>
<dbReference type="InterPro" id="IPR004815">
    <property type="entry name" value="Lon_bac/euk-typ"/>
</dbReference>
<dbReference type="InterPro" id="IPR003593">
    <property type="entry name" value="AAA+_ATPase"/>
</dbReference>
<evidence type="ECO:0000256" key="4">
    <source>
        <dbReference type="ARBA" id="ARBA00022801"/>
    </source>
</evidence>
<keyword evidence="4 9" id="KW-0378">Hydrolase</keyword>
<reference evidence="14 15" key="1">
    <citation type="submission" date="2021-02" db="EMBL/GenBank/DDBJ databases">
        <title>Plant Genome Project.</title>
        <authorList>
            <person name="Zhang R.-G."/>
        </authorList>
    </citation>
    <scope>NUCLEOTIDE SEQUENCE [LARGE SCALE GENOMIC DNA]</scope>
    <source>
        <tissue evidence="14">Leaves</tissue>
    </source>
</reference>
<dbReference type="PRINTS" id="PR00830">
    <property type="entry name" value="ENDOLAPTASE"/>
</dbReference>
<keyword evidence="5 9" id="KW-0720">Serine protease</keyword>
<dbReference type="NCBIfam" id="TIGR00763">
    <property type="entry name" value="lon"/>
    <property type="match status" value="1"/>
</dbReference>
<dbReference type="InterPro" id="IPR054594">
    <property type="entry name" value="Lon_lid"/>
</dbReference>
<dbReference type="PROSITE" id="PS01046">
    <property type="entry name" value="LON_SER"/>
    <property type="match status" value="1"/>
</dbReference>
<dbReference type="SMART" id="SM00382">
    <property type="entry name" value="AAA"/>
    <property type="match status" value="1"/>
</dbReference>
<comment type="caution">
    <text evidence="14">The sequence shown here is derived from an EMBL/GenBank/DDBJ whole genome shotgun (WGS) entry which is preliminary data.</text>
</comment>
<dbReference type="Pfam" id="PF22667">
    <property type="entry name" value="Lon_lid"/>
    <property type="match status" value="1"/>
</dbReference>
<evidence type="ECO:0000256" key="6">
    <source>
        <dbReference type="ARBA" id="ARBA00022840"/>
    </source>
</evidence>
<dbReference type="Gene3D" id="1.20.5.5270">
    <property type="match status" value="1"/>
</dbReference>
<dbReference type="Proteomes" id="UP000827721">
    <property type="component" value="Unassembled WGS sequence"/>
</dbReference>
<evidence type="ECO:0000313" key="14">
    <source>
        <dbReference type="EMBL" id="KAH7574632.1"/>
    </source>
</evidence>
<dbReference type="Pfam" id="PF05362">
    <property type="entry name" value="Lon_C"/>
    <property type="match status" value="1"/>
</dbReference>
<organism evidence="14 15">
    <name type="scientific">Xanthoceras sorbifolium</name>
    <dbReference type="NCBI Taxonomy" id="99658"/>
    <lineage>
        <taxon>Eukaryota</taxon>
        <taxon>Viridiplantae</taxon>
        <taxon>Streptophyta</taxon>
        <taxon>Embryophyta</taxon>
        <taxon>Tracheophyta</taxon>
        <taxon>Spermatophyta</taxon>
        <taxon>Magnoliopsida</taxon>
        <taxon>eudicotyledons</taxon>
        <taxon>Gunneridae</taxon>
        <taxon>Pentapetalae</taxon>
        <taxon>rosids</taxon>
        <taxon>malvids</taxon>
        <taxon>Sapindales</taxon>
        <taxon>Sapindaceae</taxon>
        <taxon>Xanthoceroideae</taxon>
        <taxon>Xanthoceras</taxon>
    </lineage>
</organism>
<dbReference type="CDD" id="cd19500">
    <property type="entry name" value="RecA-like_Lon"/>
    <property type="match status" value="1"/>
</dbReference>
<keyword evidence="3 9" id="KW-0547">Nucleotide-binding</keyword>
<comment type="subunit">
    <text evidence="9">Homohexamer or homoheptamer. Organized in a ring with a central cavity.</text>
</comment>
<dbReference type="HAMAP" id="MF_03120">
    <property type="entry name" value="lonm_euk"/>
    <property type="match status" value="1"/>
</dbReference>
<dbReference type="SMART" id="SM00464">
    <property type="entry name" value="LON"/>
    <property type="match status" value="1"/>
</dbReference>
<dbReference type="Gene3D" id="1.20.58.1480">
    <property type="match status" value="1"/>
</dbReference>
<keyword evidence="2 9" id="KW-0645">Protease</keyword>
<dbReference type="InterPro" id="IPR027065">
    <property type="entry name" value="Lon_Prtase"/>
</dbReference>
<evidence type="ECO:0000313" key="15">
    <source>
        <dbReference type="Proteomes" id="UP000827721"/>
    </source>
</evidence>
<dbReference type="InterPro" id="IPR027417">
    <property type="entry name" value="P-loop_NTPase"/>
</dbReference>
<keyword evidence="6 9" id="KW-0067">ATP-binding</keyword>
<dbReference type="SUPFAM" id="SSF88697">
    <property type="entry name" value="PUA domain-like"/>
    <property type="match status" value="1"/>
</dbReference>
<dbReference type="InterPro" id="IPR046336">
    <property type="entry name" value="Lon_prtase_N_sf"/>
</dbReference>
<gene>
    <name evidence="14" type="ORF">JRO89_XS03G0323800</name>
</gene>
<dbReference type="Pfam" id="PF00004">
    <property type="entry name" value="AAA"/>
    <property type="match status" value="1"/>
</dbReference>
<evidence type="ECO:0000259" key="13">
    <source>
        <dbReference type="PROSITE" id="PS51787"/>
    </source>
</evidence>
<evidence type="ECO:0000256" key="1">
    <source>
        <dbReference type="ARBA" id="ARBA00004305"/>
    </source>
</evidence>
<keyword evidence="7 9" id="KW-0238">DNA-binding</keyword>
<dbReference type="Gene3D" id="3.30.230.10">
    <property type="match status" value="1"/>
</dbReference>
<dbReference type="PANTHER" id="PTHR43718:SF2">
    <property type="entry name" value="LON PROTEASE HOMOLOG, MITOCHONDRIAL"/>
    <property type="match status" value="1"/>
</dbReference>
<dbReference type="InterPro" id="IPR014721">
    <property type="entry name" value="Ribsml_uS5_D2-typ_fold_subgr"/>
</dbReference>
<dbReference type="SUPFAM" id="SSF54211">
    <property type="entry name" value="Ribosomal protein S5 domain 2-like"/>
    <property type="match status" value="1"/>
</dbReference>
<dbReference type="InterPro" id="IPR027503">
    <property type="entry name" value="Lonm_euk"/>
</dbReference>
<feature type="domain" description="Lon N-terminal" evidence="13">
    <location>
        <begin position="152"/>
        <end position="360"/>
    </location>
</feature>
<keyword evidence="15" id="KW-1185">Reference proteome</keyword>
<dbReference type="Gene3D" id="3.40.50.300">
    <property type="entry name" value="P-loop containing nucleotide triphosphate hydrolases"/>
    <property type="match status" value="1"/>
</dbReference>
<name>A0ABQ8IEH6_9ROSI</name>
<evidence type="ECO:0000256" key="5">
    <source>
        <dbReference type="ARBA" id="ARBA00022825"/>
    </source>
</evidence>